<proteinExistence type="inferred from homology"/>
<dbReference type="InterPro" id="IPR015943">
    <property type="entry name" value="WD40/YVTN_repeat-like_dom_sf"/>
</dbReference>
<evidence type="ECO:0000313" key="8">
    <source>
        <dbReference type="Proteomes" id="UP000054558"/>
    </source>
</evidence>
<evidence type="ECO:0000259" key="5">
    <source>
        <dbReference type="Pfam" id="PF23409"/>
    </source>
</evidence>
<feature type="repeat" description="WD" evidence="4">
    <location>
        <begin position="601"/>
        <end position="643"/>
    </location>
</feature>
<keyword evidence="3" id="KW-0677">Repeat</keyword>
<evidence type="ECO:0000256" key="4">
    <source>
        <dbReference type="PROSITE-ProRule" id="PRU00221"/>
    </source>
</evidence>
<dbReference type="OMA" id="DIQWFTH"/>
<evidence type="ECO:0000256" key="3">
    <source>
        <dbReference type="ARBA" id="ARBA00022737"/>
    </source>
</evidence>
<organism evidence="7 8">
    <name type="scientific">Klebsormidium nitens</name>
    <name type="common">Green alga</name>
    <name type="synonym">Ulothrix nitens</name>
    <dbReference type="NCBI Taxonomy" id="105231"/>
    <lineage>
        <taxon>Eukaryota</taxon>
        <taxon>Viridiplantae</taxon>
        <taxon>Streptophyta</taxon>
        <taxon>Klebsormidiophyceae</taxon>
        <taxon>Klebsormidiales</taxon>
        <taxon>Klebsormidiaceae</taxon>
        <taxon>Klebsormidium</taxon>
    </lineage>
</organism>
<reference evidence="7 8" key="1">
    <citation type="journal article" date="2014" name="Nat. Commun.">
        <title>Klebsormidium flaccidum genome reveals primary factors for plant terrestrial adaptation.</title>
        <authorList>
            <person name="Hori K."/>
            <person name="Maruyama F."/>
            <person name="Fujisawa T."/>
            <person name="Togashi T."/>
            <person name="Yamamoto N."/>
            <person name="Seo M."/>
            <person name="Sato S."/>
            <person name="Yamada T."/>
            <person name="Mori H."/>
            <person name="Tajima N."/>
            <person name="Moriyama T."/>
            <person name="Ikeuchi M."/>
            <person name="Watanabe M."/>
            <person name="Wada H."/>
            <person name="Kobayashi K."/>
            <person name="Saito M."/>
            <person name="Masuda T."/>
            <person name="Sasaki-Sekimoto Y."/>
            <person name="Mashiguchi K."/>
            <person name="Awai K."/>
            <person name="Shimojima M."/>
            <person name="Masuda S."/>
            <person name="Iwai M."/>
            <person name="Nobusawa T."/>
            <person name="Narise T."/>
            <person name="Kondo S."/>
            <person name="Saito H."/>
            <person name="Sato R."/>
            <person name="Murakawa M."/>
            <person name="Ihara Y."/>
            <person name="Oshima-Yamada Y."/>
            <person name="Ohtaka K."/>
            <person name="Satoh M."/>
            <person name="Sonobe K."/>
            <person name="Ishii M."/>
            <person name="Ohtani R."/>
            <person name="Kanamori-Sato M."/>
            <person name="Honoki R."/>
            <person name="Miyazaki D."/>
            <person name="Mochizuki H."/>
            <person name="Umetsu J."/>
            <person name="Higashi K."/>
            <person name="Shibata D."/>
            <person name="Kamiya Y."/>
            <person name="Sato N."/>
            <person name="Nakamura Y."/>
            <person name="Tabata S."/>
            <person name="Ida S."/>
            <person name="Kurokawa K."/>
            <person name="Ohta H."/>
        </authorList>
    </citation>
    <scope>NUCLEOTIDE SEQUENCE [LARGE SCALE GENOMIC DNA]</scope>
    <source>
        <strain evidence="7 8">NIES-2285</strain>
    </source>
</reference>
<keyword evidence="2 4" id="KW-0853">WD repeat</keyword>
<dbReference type="GO" id="GO:0008017">
    <property type="term" value="F:microtubule binding"/>
    <property type="evidence" value="ECO:0000318"/>
    <property type="project" value="GO_Central"/>
</dbReference>
<dbReference type="SMART" id="SM00320">
    <property type="entry name" value="WD40"/>
    <property type="match status" value="11"/>
</dbReference>
<dbReference type="Pfam" id="PF03451">
    <property type="entry name" value="HELP"/>
    <property type="match status" value="1"/>
</dbReference>
<dbReference type="SUPFAM" id="SSF50998">
    <property type="entry name" value="Quinoprotein alcohol dehydrogenase-like"/>
    <property type="match status" value="2"/>
</dbReference>
<dbReference type="InterPro" id="IPR055439">
    <property type="entry name" value="Beta-prop_EML_1st"/>
</dbReference>
<evidence type="ECO:0000259" key="6">
    <source>
        <dbReference type="Pfam" id="PF23414"/>
    </source>
</evidence>
<accession>A0A1Y1I1P8</accession>
<dbReference type="Proteomes" id="UP000054558">
    <property type="component" value="Unassembled WGS sequence"/>
</dbReference>
<dbReference type="PANTHER" id="PTHR13720">
    <property type="entry name" value="WD-40 REPEAT PROTEIN"/>
    <property type="match status" value="1"/>
</dbReference>
<dbReference type="AlphaFoldDB" id="A0A1Y1I1P8"/>
<name>A0A1Y1I1P8_KLENI</name>
<dbReference type="InterPro" id="IPR055442">
    <property type="entry name" value="Beta-prop_EML-like_2nd"/>
</dbReference>
<dbReference type="OrthoDB" id="47802at2759"/>
<gene>
    <name evidence="7" type="ORF">KFL_001350250</name>
</gene>
<dbReference type="FunFam" id="2.130.10.10:FF:000320">
    <property type="entry name" value="echinoderm microtubule-associated protein-like 6"/>
    <property type="match status" value="1"/>
</dbReference>
<feature type="repeat" description="WD" evidence="4">
    <location>
        <begin position="839"/>
        <end position="871"/>
    </location>
</feature>
<dbReference type="Gene3D" id="2.130.10.10">
    <property type="entry name" value="YVTN repeat-like/Quinoprotein amine dehydrogenase"/>
    <property type="match status" value="2"/>
</dbReference>
<protein>
    <recommendedName>
        <fullName evidence="9">HELP domain-containing protein</fullName>
    </recommendedName>
</protein>
<dbReference type="PANTHER" id="PTHR13720:SF33">
    <property type="entry name" value="HELP DOMAIN-CONTAINING PROTEIN"/>
    <property type="match status" value="1"/>
</dbReference>
<dbReference type="Pfam" id="PF23414">
    <property type="entry name" value="Beta-prop_EML_2"/>
    <property type="match status" value="1"/>
</dbReference>
<dbReference type="InterPro" id="IPR011992">
    <property type="entry name" value="EF-hand-dom_pair"/>
</dbReference>
<sequence length="929" mass="100840">MLGYITRDGAPANLARLRPCPYPCDPDAKPAAVRHEGGPLQPLHQNEKSLGAPNKVARKPALPPFWNAELYGEAFGDFQGGRKKDEVLAGGAKRVGERAREKRISSTMGRRLEKLTDAMLAALQKRKDLHGGEKGVLLNAFHSIDAAKLGTVSPGGFIKTWSLLGVAVTSDEAMGLFLKYGHDKQGRMPYEVFTSALLAGRAKLVGMARQVRGPFRPSQLRRIDFSGKISYPQCRKAVYAPSGFDASLAVRSAELPKASLWLEFVYGYNGITTTSNNLFYTATGEAVYFMAGVGIVYDPAAHAQRFFLGHNDDVTCAAMHPDGKLVATGQVGREPYTCIWDTTTCREVARLPEERGSRGLVAVGFSPDGQKLVTVCTDNQHTVKVWDWRAGQVVSEGKGHNGTPPQVFGVTWNPNPGCDEFLTFGVAHVKLWRATKKDGYKPRALSFNKICSPFTVHCAVFLPSGTILAGTNIGSIAVFKDGKLRQVVPAHKDLGARAVAGVLSTRGLRCLCLSGDKRTAISGGADGRLLFWDVSSGTLGDLLRAVPLESPYGAGKDAPPKIRGLDWRPGEKPGEGSIVVGTSRGDLWQMEEASGSARVLIFGHSADLYGLAFNPVKAHVFATAAEHDRIFVWDGRRRRLLRTTSMGTEVARAIAWSSNGLHLAVGMAGGGVKVLDAANLQPLYWKKDRDAAIQEIKYSPDSALLAVGAHDCHIDIYSVAQNYKRIARCVGHSATVRHLDWCVDSALLQSNCSGYEILYWDARSGKQVRQNTRDVKWATWTCVLGFPVMGIWEKGSDGTDINAASRSRTGDFVVTSDDFGHVRLLNCPSLLEHAPARQYAGHSSHVMCVRFSPDNKRVVSVGGKDRAVFQWRTHALVSPEEGNAGNDENDRPRLKCEIENCRVCGRGSNATGPIVPRAPWDGGELGRGT</sequence>
<feature type="domain" description="EML-like first beta-propeller" evidence="5">
    <location>
        <begin position="304"/>
        <end position="540"/>
    </location>
</feature>
<dbReference type="Pfam" id="PF23409">
    <property type="entry name" value="Beta-prop_EML"/>
    <property type="match status" value="1"/>
</dbReference>
<dbReference type="InterPro" id="IPR050630">
    <property type="entry name" value="WD_repeat_EMAP"/>
</dbReference>
<evidence type="ECO:0008006" key="9">
    <source>
        <dbReference type="Google" id="ProtNLM"/>
    </source>
</evidence>
<evidence type="ECO:0000256" key="1">
    <source>
        <dbReference type="ARBA" id="ARBA00006489"/>
    </source>
</evidence>
<dbReference type="PROSITE" id="PS50082">
    <property type="entry name" value="WD_REPEATS_2"/>
    <property type="match status" value="2"/>
</dbReference>
<keyword evidence="8" id="KW-1185">Reference proteome</keyword>
<evidence type="ECO:0000256" key="2">
    <source>
        <dbReference type="ARBA" id="ARBA00022574"/>
    </source>
</evidence>
<dbReference type="SUPFAM" id="SSF47473">
    <property type="entry name" value="EF-hand"/>
    <property type="match status" value="1"/>
</dbReference>
<feature type="domain" description="EML-like second beta-propeller" evidence="6">
    <location>
        <begin position="608"/>
        <end position="872"/>
    </location>
</feature>
<dbReference type="EMBL" id="DF237084">
    <property type="protein sequence ID" value="GAQ83101.1"/>
    <property type="molecule type" value="Genomic_DNA"/>
</dbReference>
<dbReference type="InterPro" id="IPR001680">
    <property type="entry name" value="WD40_rpt"/>
</dbReference>
<dbReference type="InterPro" id="IPR005108">
    <property type="entry name" value="HELP"/>
</dbReference>
<dbReference type="InterPro" id="IPR011047">
    <property type="entry name" value="Quinoprotein_ADH-like_sf"/>
</dbReference>
<dbReference type="STRING" id="105231.A0A1Y1I1P8"/>
<comment type="similarity">
    <text evidence="1">Belongs to the WD repeat EMAP family.</text>
</comment>
<evidence type="ECO:0000313" key="7">
    <source>
        <dbReference type="EMBL" id="GAQ83101.1"/>
    </source>
</evidence>